<name>A0AAX3PE00_AERHY</name>
<accession>A0AAX3PE00</accession>
<dbReference type="Gene3D" id="1.10.150.20">
    <property type="entry name" value="5' to 3' exonuclease, C-terminal subdomain"/>
    <property type="match status" value="1"/>
</dbReference>
<evidence type="ECO:0000256" key="1">
    <source>
        <dbReference type="SAM" id="Coils"/>
    </source>
</evidence>
<dbReference type="SUPFAM" id="SSF47794">
    <property type="entry name" value="Rad51 N-terminal domain-like"/>
    <property type="match status" value="1"/>
</dbReference>
<protein>
    <recommendedName>
        <fullName evidence="4">Helix-hairpin-helix domain-containing protein</fullName>
    </recommendedName>
</protein>
<feature type="coiled-coil region" evidence="1">
    <location>
        <begin position="75"/>
        <end position="191"/>
    </location>
</feature>
<proteinExistence type="predicted"/>
<gene>
    <name evidence="2" type="ORF">PY771_05095</name>
</gene>
<evidence type="ECO:0008006" key="4">
    <source>
        <dbReference type="Google" id="ProtNLM"/>
    </source>
</evidence>
<dbReference type="Proteomes" id="UP001214666">
    <property type="component" value="Chromosome"/>
</dbReference>
<dbReference type="RefSeq" id="WP_275115756.1">
    <property type="nucleotide sequence ID" value="NZ_CP118942.1"/>
</dbReference>
<reference evidence="2" key="1">
    <citation type="submission" date="2023-02" db="EMBL/GenBank/DDBJ databases">
        <title>The sequence of Aeromonas hydrophila K533.</title>
        <authorList>
            <person name="Luo X."/>
        </authorList>
    </citation>
    <scope>NUCLEOTIDE SEQUENCE</scope>
    <source>
        <strain evidence="2">K533</strain>
    </source>
</reference>
<sequence>MTTLNPSEATSLALNTLTSQIRNILLMPDGPAKAAIGSFESLLTANLTMISEAANAHIDEFNTLIGELEGRDGELLTQAALVSELRQQVAEAEQQLADAQETAVAKQDAAEAAIYAVTRKADGTQAHLNAANIQIRELDRQLKALRALDPEGLKRKVAEQRKKLDERLTAINAHKNEISGYRRENIRLSRNVTELTAIIDQQQAEQVQRQLVIDDMARFKEVSLLWGKHLRKHYTDEQGIRWNIYLVENGIQSDKPYLLNDLDWKLHAMRSDATGCTVMLSEWLSLVFPGAVAQHIPMEAIHDIHAFMLDALALTHPQLQPRAEWAQTVHISELGLNAKVQGLLTEAGITDLWKLMVNQSDKLLAIKGIGTKLADQIISAGQAAVRQWEKEQAETSQQPEQQKEAA</sequence>
<evidence type="ECO:0000313" key="3">
    <source>
        <dbReference type="Proteomes" id="UP001214666"/>
    </source>
</evidence>
<evidence type="ECO:0000313" key="2">
    <source>
        <dbReference type="EMBL" id="WEE27696.1"/>
    </source>
</evidence>
<dbReference type="InterPro" id="IPR010995">
    <property type="entry name" value="DNA_repair_Rad51/TF_NusA_a-hlx"/>
</dbReference>
<dbReference type="EMBL" id="CP118942">
    <property type="protein sequence ID" value="WEE27696.1"/>
    <property type="molecule type" value="Genomic_DNA"/>
</dbReference>
<dbReference type="AlphaFoldDB" id="A0AAX3PE00"/>
<dbReference type="GO" id="GO:0000166">
    <property type="term" value="F:nucleotide binding"/>
    <property type="evidence" value="ECO:0007669"/>
    <property type="project" value="InterPro"/>
</dbReference>
<organism evidence="2 3">
    <name type="scientific">Aeromonas hydrophila</name>
    <dbReference type="NCBI Taxonomy" id="644"/>
    <lineage>
        <taxon>Bacteria</taxon>
        <taxon>Pseudomonadati</taxon>
        <taxon>Pseudomonadota</taxon>
        <taxon>Gammaproteobacteria</taxon>
        <taxon>Aeromonadales</taxon>
        <taxon>Aeromonadaceae</taxon>
        <taxon>Aeromonas</taxon>
    </lineage>
</organism>
<keyword evidence="1" id="KW-0175">Coiled coil</keyword>